<keyword evidence="1" id="KW-0732">Signal</keyword>
<evidence type="ECO:0000256" key="1">
    <source>
        <dbReference type="ARBA" id="ARBA00022729"/>
    </source>
</evidence>
<protein>
    <recommendedName>
        <fullName evidence="2">PhoD-like phosphatase metallophosphatase domain-containing protein</fullName>
    </recommendedName>
</protein>
<feature type="domain" description="PhoD-like phosphatase metallophosphatase" evidence="2">
    <location>
        <begin position="159"/>
        <end position="402"/>
    </location>
</feature>
<comment type="caution">
    <text evidence="3">The sequence shown here is derived from an EMBL/GenBank/DDBJ whole genome shotgun (WGS) entry which is preliminary data.</text>
</comment>
<dbReference type="Gene3D" id="2.60.40.380">
    <property type="entry name" value="Purple acid phosphatase-like, N-terminal"/>
    <property type="match status" value="1"/>
</dbReference>
<dbReference type="SUPFAM" id="SSF56300">
    <property type="entry name" value="Metallo-dependent phosphatases"/>
    <property type="match status" value="1"/>
</dbReference>
<dbReference type="Pfam" id="PF10518">
    <property type="entry name" value="TAT_signal"/>
    <property type="match status" value="1"/>
</dbReference>
<evidence type="ECO:0000313" key="3">
    <source>
        <dbReference type="EMBL" id="PVZ66356.1"/>
    </source>
</evidence>
<dbReference type="InterPro" id="IPR019546">
    <property type="entry name" value="TAT_signal_bac_arc"/>
</dbReference>
<dbReference type="Pfam" id="PF09423">
    <property type="entry name" value="PhoD"/>
    <property type="match status" value="1"/>
</dbReference>
<keyword evidence="4" id="KW-1185">Reference proteome</keyword>
<gene>
    <name evidence="3" type="ORF">DC094_16800</name>
</gene>
<dbReference type="InterPro" id="IPR006311">
    <property type="entry name" value="TAT_signal"/>
</dbReference>
<name>A0A2V1GSL3_9GAMM</name>
<dbReference type="InterPro" id="IPR018946">
    <property type="entry name" value="PhoD-like_MPP"/>
</dbReference>
<dbReference type="EMBL" id="QDDL01000008">
    <property type="protein sequence ID" value="PVZ66356.1"/>
    <property type="molecule type" value="Genomic_DNA"/>
</dbReference>
<dbReference type="PANTHER" id="PTHR43606:SF1">
    <property type="entry name" value="PHOD-LIKE PHOSPHATASE METALLOPHOSPHATASE DOMAIN-CONTAINING PROTEIN"/>
    <property type="match status" value="1"/>
</dbReference>
<dbReference type="CDD" id="cd07389">
    <property type="entry name" value="MPP_PhoD"/>
    <property type="match status" value="1"/>
</dbReference>
<dbReference type="InterPro" id="IPR038607">
    <property type="entry name" value="PhoD-like_sf"/>
</dbReference>
<dbReference type="OrthoDB" id="327733at2"/>
<organism evidence="3 4">
    <name type="scientific">Pelagibaculum spongiae</name>
    <dbReference type="NCBI Taxonomy" id="2080658"/>
    <lineage>
        <taxon>Bacteria</taxon>
        <taxon>Pseudomonadati</taxon>
        <taxon>Pseudomonadota</taxon>
        <taxon>Gammaproteobacteria</taxon>
        <taxon>Oceanospirillales</taxon>
        <taxon>Pelagibaculum</taxon>
    </lineage>
</organism>
<reference evidence="3 4" key="1">
    <citation type="submission" date="2018-04" db="EMBL/GenBank/DDBJ databases">
        <title>Thalassorhabdus spongiae gen. nov., sp. nov., isolated from a marine sponge in South-West Iceland.</title>
        <authorList>
            <person name="Knobloch S."/>
            <person name="Daussin A."/>
            <person name="Johannsson R."/>
            <person name="Marteinsson V.T."/>
        </authorList>
    </citation>
    <scope>NUCLEOTIDE SEQUENCE [LARGE SCALE GENOMIC DNA]</scope>
    <source>
        <strain evidence="3 4">Hp12</strain>
    </source>
</reference>
<dbReference type="PANTHER" id="PTHR43606">
    <property type="entry name" value="PHOSPHATASE, PUTATIVE (AFU_ORTHOLOGUE AFUA_6G08710)-RELATED"/>
    <property type="match status" value="1"/>
</dbReference>
<evidence type="ECO:0000313" key="4">
    <source>
        <dbReference type="Proteomes" id="UP000244906"/>
    </source>
</evidence>
<sequence length="460" mass="51696">MNQVVSVSLKSAASSLQSAIESSWSRRDFLKATAAAAALLLIGCKVDTDQKVKEFPLGVAAADPEGDNIQLWTQYIGKKDLRLMLWLEDDVDLQNPLLNIEVSPNSHGYVQLQINDLQPGERYMYSFVEFKGSKSTQVFYNGRFRSSLPQGAIEPVRFAAGSCASNYMIPFTLEKAGLRRNLDAFIFLGDTSYNDSASDPESYRKIWSKNLKKRGFQRVRSANCQISTWDDHEIVNDWDPETIDPTLLRHGLDAYFEHMPVKRNPQRPDQIWRKLSFGDTVDVFVLDSRSDRRPSTMNTPEAQYLSVEQLAWLKRGLNDSSAVFKLIVNSVPISHFPGVLFDSGEAQRWSGYASQRADILNYIEGNQIPGVLWLAGDVHFAAMGRVDKTGPGSRSTEVTVGPFCQVINPLGGFLPRSQFDWCAAVFNYVELAFEPATGEVEVIYRGDFDNELARKTYKLV</sequence>
<dbReference type="Gene3D" id="3.60.21.70">
    <property type="entry name" value="PhoD-like phosphatase"/>
    <property type="match status" value="1"/>
</dbReference>
<dbReference type="InterPro" id="IPR052900">
    <property type="entry name" value="Phospholipid_Metab_Enz"/>
</dbReference>
<evidence type="ECO:0000259" key="2">
    <source>
        <dbReference type="Pfam" id="PF09423"/>
    </source>
</evidence>
<dbReference type="Proteomes" id="UP000244906">
    <property type="component" value="Unassembled WGS sequence"/>
</dbReference>
<dbReference type="AlphaFoldDB" id="A0A2V1GSL3"/>
<dbReference type="PROSITE" id="PS51318">
    <property type="entry name" value="TAT"/>
    <property type="match status" value="1"/>
</dbReference>
<accession>A0A2V1GSL3</accession>
<proteinExistence type="predicted"/>
<dbReference type="NCBIfam" id="TIGR01409">
    <property type="entry name" value="TAT_signal_seq"/>
    <property type="match status" value="1"/>
</dbReference>
<dbReference type="RefSeq" id="WP_116688276.1">
    <property type="nucleotide sequence ID" value="NZ_CAWNYD010000008.1"/>
</dbReference>
<dbReference type="InterPro" id="IPR029052">
    <property type="entry name" value="Metallo-depent_PP-like"/>
</dbReference>